<evidence type="ECO:0000313" key="2">
    <source>
        <dbReference type="EMBL" id="GGF10140.1"/>
    </source>
</evidence>
<protein>
    <submittedName>
        <fullName evidence="2">Uncharacterized protein</fullName>
    </submittedName>
</protein>
<feature type="transmembrane region" description="Helical" evidence="1">
    <location>
        <begin position="195"/>
        <end position="214"/>
    </location>
</feature>
<keyword evidence="3" id="KW-1185">Reference proteome</keyword>
<name>A0ABQ1U7Z1_9FLAO</name>
<keyword evidence="1" id="KW-1133">Transmembrane helix</keyword>
<dbReference type="Proteomes" id="UP000655016">
    <property type="component" value="Unassembled WGS sequence"/>
</dbReference>
<organism evidence="2 3">
    <name type="scientific">Flavobacterium limi</name>
    <dbReference type="NCBI Taxonomy" id="2045105"/>
    <lineage>
        <taxon>Bacteria</taxon>
        <taxon>Pseudomonadati</taxon>
        <taxon>Bacteroidota</taxon>
        <taxon>Flavobacteriia</taxon>
        <taxon>Flavobacteriales</taxon>
        <taxon>Flavobacteriaceae</taxon>
        <taxon>Flavobacterium</taxon>
    </lineage>
</organism>
<keyword evidence="1" id="KW-0812">Transmembrane</keyword>
<sequence length="314" mass="36403">MPMQNITTEHYKKAIKEKYEEVKNGDNSHFLQNPSQAKLRKLCWEIFQINKNSDDLKTFSTLFEFCFDISKKNTLQSKTDKFKSVGAFFRGKTESPTDEIVEFAAVLVGFEPRPFGKFKKYYGQENREEENLMAEPKVVVEPELERSIVNNVDRSQLNKNLNDDIGFIKNPESLNFVGSVKRNFFEKLFKKSKSTIIVTLVMFLLIGGVIYFAFIKKHCMQWSNDHYEIVDCSSGLVGNVNVIIPYNKDLLDFKKIKVCDTTTCFKSDGQAIIWYVKTANGIDFFNTHGTHPENKKALRPVTQYIIDKYVKQRE</sequence>
<evidence type="ECO:0000256" key="1">
    <source>
        <dbReference type="SAM" id="Phobius"/>
    </source>
</evidence>
<evidence type="ECO:0000313" key="3">
    <source>
        <dbReference type="Proteomes" id="UP000655016"/>
    </source>
</evidence>
<keyword evidence="1" id="KW-0472">Membrane</keyword>
<reference evidence="3" key="1">
    <citation type="journal article" date="2019" name="Int. J. Syst. Evol. Microbiol.">
        <title>The Global Catalogue of Microorganisms (GCM) 10K type strain sequencing project: providing services to taxonomists for standard genome sequencing and annotation.</title>
        <authorList>
            <consortium name="The Broad Institute Genomics Platform"/>
            <consortium name="The Broad Institute Genome Sequencing Center for Infectious Disease"/>
            <person name="Wu L."/>
            <person name="Ma J."/>
        </authorList>
    </citation>
    <scope>NUCLEOTIDE SEQUENCE [LARGE SCALE GENOMIC DNA]</scope>
    <source>
        <strain evidence="3">CGMCC 1.16060</strain>
    </source>
</reference>
<dbReference type="EMBL" id="BMKP01000003">
    <property type="protein sequence ID" value="GGF10140.1"/>
    <property type="molecule type" value="Genomic_DNA"/>
</dbReference>
<gene>
    <name evidence="2" type="ORF">GCM10011518_19180</name>
</gene>
<comment type="caution">
    <text evidence="2">The sequence shown here is derived from an EMBL/GenBank/DDBJ whole genome shotgun (WGS) entry which is preliminary data.</text>
</comment>
<accession>A0ABQ1U7Z1</accession>
<proteinExistence type="predicted"/>